<keyword evidence="2" id="KW-1003">Cell membrane</keyword>
<dbReference type="PANTHER" id="PTHR30213">
    <property type="entry name" value="INNER MEMBRANE PROTEIN YHJD"/>
    <property type="match status" value="1"/>
</dbReference>
<evidence type="ECO:0000313" key="8">
    <source>
        <dbReference type="Proteomes" id="UP000288096"/>
    </source>
</evidence>
<accession>A0A401FZC5</accession>
<feature type="transmembrane region" description="Helical" evidence="6">
    <location>
        <begin position="54"/>
        <end position="76"/>
    </location>
</feature>
<protein>
    <submittedName>
        <fullName evidence="7">Ribonuclease BN</fullName>
    </submittedName>
</protein>
<dbReference type="NCBIfam" id="TIGR00765">
    <property type="entry name" value="yihY_not_rbn"/>
    <property type="match status" value="1"/>
</dbReference>
<dbReference type="GO" id="GO:0005886">
    <property type="term" value="C:plasma membrane"/>
    <property type="evidence" value="ECO:0007669"/>
    <property type="project" value="UniProtKB-SubCell"/>
</dbReference>
<keyword evidence="4 6" id="KW-1133">Transmembrane helix</keyword>
<gene>
    <name evidence="7" type="ORF">DENIS_3279</name>
</gene>
<evidence type="ECO:0000256" key="6">
    <source>
        <dbReference type="SAM" id="Phobius"/>
    </source>
</evidence>
<feature type="transmembrane region" description="Helical" evidence="6">
    <location>
        <begin position="202"/>
        <end position="226"/>
    </location>
</feature>
<keyword evidence="5 6" id="KW-0472">Membrane</keyword>
<comment type="caution">
    <text evidence="7">The sequence shown here is derived from an EMBL/GenBank/DDBJ whole genome shotgun (WGS) entry which is preliminary data.</text>
</comment>
<evidence type="ECO:0000256" key="1">
    <source>
        <dbReference type="ARBA" id="ARBA00004651"/>
    </source>
</evidence>
<sequence>MQNIREKATEFMKTGLWRTRPETHILPVSLLIRGVRILLMAIRRFGENHCSLRASALTFFSILSIVPVAAMAFGIAQGFGFEQLLEKQLLENFPGQEEIITQVIGFANKLLSNTRSGILAGLGVGVLFWTVIKVLGHIEASLNAIWGIQKHRTMVRKITDYLSIMIIAPLLVIMSGSLNVFIRSQVTTITQKVALLEMFNVYILFALKLLPYGLIWVVFTLIYIVMPNTRVNFLPGLLAGVIGGTIYQLAQWAYINFQVGVANYNAIYGSFAALPLFLIWLQISWLIVLFGASVSASYQAADAYAADPGCDALSPALKRLVALQIARFLIRKFAQGEPPSTLREIADALEIPPRLTNQIIDELAEARIVSPIQMTEENSDPAWQPARDIHSLTIAHVTEALERTGCADFSLTQSEGLEALSQALEEIGAQVRKSPANRLLKDI</sequence>
<reference evidence="8" key="2">
    <citation type="submission" date="2019-01" db="EMBL/GenBank/DDBJ databases">
        <title>Genome sequence of Desulfonema ishimotonii strain Tokyo 01.</title>
        <authorList>
            <person name="Fukui M."/>
        </authorList>
    </citation>
    <scope>NUCLEOTIDE SEQUENCE [LARGE SCALE GENOMIC DNA]</scope>
    <source>
        <strain evidence="8">Tokyo 01</strain>
    </source>
</reference>
<dbReference type="RefSeq" id="WP_124329491.1">
    <property type="nucleotide sequence ID" value="NZ_BEXT01000001.1"/>
</dbReference>
<dbReference type="InterPro" id="IPR017039">
    <property type="entry name" value="Virul_fac_BrkB"/>
</dbReference>
<reference evidence="8" key="1">
    <citation type="submission" date="2017-11" db="EMBL/GenBank/DDBJ databases">
        <authorList>
            <person name="Watanabe M."/>
            <person name="Kojima H."/>
        </authorList>
    </citation>
    <scope>NUCLEOTIDE SEQUENCE [LARGE SCALE GENOMIC DNA]</scope>
    <source>
        <strain evidence="8">Tokyo 01</strain>
    </source>
</reference>
<proteinExistence type="predicted"/>
<evidence type="ECO:0000256" key="4">
    <source>
        <dbReference type="ARBA" id="ARBA00022989"/>
    </source>
</evidence>
<dbReference type="PANTHER" id="PTHR30213:SF0">
    <property type="entry name" value="UPF0761 MEMBRANE PROTEIN YIHY"/>
    <property type="match status" value="1"/>
</dbReference>
<feature type="transmembrane region" description="Helical" evidence="6">
    <location>
        <begin position="233"/>
        <end position="255"/>
    </location>
</feature>
<feature type="transmembrane region" description="Helical" evidence="6">
    <location>
        <begin position="267"/>
        <end position="290"/>
    </location>
</feature>
<name>A0A401FZC5_9BACT</name>
<dbReference type="InterPro" id="IPR036388">
    <property type="entry name" value="WH-like_DNA-bd_sf"/>
</dbReference>
<dbReference type="Gene3D" id="1.10.10.10">
    <property type="entry name" value="Winged helix-like DNA-binding domain superfamily/Winged helix DNA-binding domain"/>
    <property type="match status" value="1"/>
</dbReference>
<dbReference type="Proteomes" id="UP000288096">
    <property type="component" value="Unassembled WGS sequence"/>
</dbReference>
<dbReference type="Pfam" id="PF03631">
    <property type="entry name" value="Virul_fac_BrkB"/>
    <property type="match status" value="1"/>
</dbReference>
<dbReference type="AlphaFoldDB" id="A0A401FZC5"/>
<keyword evidence="8" id="KW-1185">Reference proteome</keyword>
<evidence type="ECO:0000256" key="2">
    <source>
        <dbReference type="ARBA" id="ARBA00022475"/>
    </source>
</evidence>
<feature type="transmembrane region" description="Helical" evidence="6">
    <location>
        <begin position="118"/>
        <end position="140"/>
    </location>
</feature>
<organism evidence="7 8">
    <name type="scientific">Desulfonema ishimotonii</name>
    <dbReference type="NCBI Taxonomy" id="45657"/>
    <lineage>
        <taxon>Bacteria</taxon>
        <taxon>Pseudomonadati</taxon>
        <taxon>Thermodesulfobacteriota</taxon>
        <taxon>Desulfobacteria</taxon>
        <taxon>Desulfobacterales</taxon>
        <taxon>Desulfococcaceae</taxon>
        <taxon>Desulfonema</taxon>
    </lineage>
</organism>
<evidence type="ECO:0000256" key="3">
    <source>
        <dbReference type="ARBA" id="ARBA00022692"/>
    </source>
</evidence>
<dbReference type="EMBL" id="BEXT01000001">
    <property type="protein sequence ID" value="GBC62310.1"/>
    <property type="molecule type" value="Genomic_DNA"/>
</dbReference>
<keyword evidence="3 6" id="KW-0812">Transmembrane</keyword>
<comment type="subcellular location">
    <subcellularLocation>
        <location evidence="1">Cell membrane</location>
        <topology evidence="1">Multi-pass membrane protein</topology>
    </subcellularLocation>
</comment>
<feature type="transmembrane region" description="Helical" evidence="6">
    <location>
        <begin position="161"/>
        <end position="182"/>
    </location>
</feature>
<evidence type="ECO:0000313" key="7">
    <source>
        <dbReference type="EMBL" id="GBC62310.1"/>
    </source>
</evidence>
<dbReference type="OrthoDB" id="9808671at2"/>
<evidence type="ECO:0000256" key="5">
    <source>
        <dbReference type="ARBA" id="ARBA00023136"/>
    </source>
</evidence>